<organism evidence="2 3">
    <name type="scientific">Ramazzottius varieornatus</name>
    <name type="common">Water bear</name>
    <name type="synonym">Tardigrade</name>
    <dbReference type="NCBI Taxonomy" id="947166"/>
    <lineage>
        <taxon>Eukaryota</taxon>
        <taxon>Metazoa</taxon>
        <taxon>Ecdysozoa</taxon>
        <taxon>Tardigrada</taxon>
        <taxon>Eutardigrada</taxon>
        <taxon>Parachela</taxon>
        <taxon>Hypsibioidea</taxon>
        <taxon>Ramazzottiidae</taxon>
        <taxon>Ramazzottius</taxon>
    </lineage>
</organism>
<evidence type="ECO:0000256" key="1">
    <source>
        <dbReference type="SAM" id="MobiDB-lite"/>
    </source>
</evidence>
<sequence length="165" mass="18782">MRSKRSRLVNQRARKEWHKSASPLHTSSDQMEEEDTDLQSQHSTTKMPRRSLFRPKSMNKRSSSPVFDYEGSAVSKPVDGRLLSPTSSVHSSEVTTVHSPGPSASYFRDTTADRSIAVDKLSTGTEEYAEEELYDPENFTENEYSPSKEKYRDSPRESSKVRSED</sequence>
<name>A0A1D1ULT4_RAMVA</name>
<keyword evidence="3" id="KW-1185">Reference proteome</keyword>
<protein>
    <submittedName>
        <fullName evidence="2">Uncharacterized protein</fullName>
    </submittedName>
</protein>
<feature type="compositionally biased region" description="Low complexity" evidence="1">
    <location>
        <begin position="84"/>
        <end position="100"/>
    </location>
</feature>
<proteinExistence type="predicted"/>
<dbReference type="EMBL" id="BDGG01000001">
    <property type="protein sequence ID" value="GAU90686.1"/>
    <property type="molecule type" value="Genomic_DNA"/>
</dbReference>
<reference evidence="2 3" key="1">
    <citation type="journal article" date="2016" name="Nat. Commun.">
        <title>Extremotolerant tardigrade genome and improved radiotolerance of human cultured cells by tardigrade-unique protein.</title>
        <authorList>
            <person name="Hashimoto T."/>
            <person name="Horikawa D.D."/>
            <person name="Saito Y."/>
            <person name="Kuwahara H."/>
            <person name="Kozuka-Hata H."/>
            <person name="Shin-I T."/>
            <person name="Minakuchi Y."/>
            <person name="Ohishi K."/>
            <person name="Motoyama A."/>
            <person name="Aizu T."/>
            <person name="Enomoto A."/>
            <person name="Kondo K."/>
            <person name="Tanaka S."/>
            <person name="Hara Y."/>
            <person name="Koshikawa S."/>
            <person name="Sagara H."/>
            <person name="Miura T."/>
            <person name="Yokobori S."/>
            <person name="Miyagawa K."/>
            <person name="Suzuki Y."/>
            <person name="Kubo T."/>
            <person name="Oyama M."/>
            <person name="Kohara Y."/>
            <person name="Fujiyama A."/>
            <person name="Arakawa K."/>
            <person name="Katayama T."/>
            <person name="Toyoda A."/>
            <person name="Kunieda T."/>
        </authorList>
    </citation>
    <scope>NUCLEOTIDE SEQUENCE [LARGE SCALE GENOMIC DNA]</scope>
    <source>
        <strain evidence="2 3">YOKOZUNA-1</strain>
    </source>
</reference>
<dbReference type="AlphaFoldDB" id="A0A1D1ULT4"/>
<evidence type="ECO:0000313" key="2">
    <source>
        <dbReference type="EMBL" id="GAU90686.1"/>
    </source>
</evidence>
<feature type="region of interest" description="Disordered" evidence="1">
    <location>
        <begin position="1"/>
        <end position="110"/>
    </location>
</feature>
<feature type="compositionally biased region" description="Acidic residues" evidence="1">
    <location>
        <begin position="127"/>
        <end position="140"/>
    </location>
</feature>
<feature type="region of interest" description="Disordered" evidence="1">
    <location>
        <begin position="122"/>
        <end position="165"/>
    </location>
</feature>
<gene>
    <name evidence="2" type="primary">RvY_03068</name>
    <name evidence="2" type="synonym">RvY_03068.1</name>
    <name evidence="2" type="ORF">RvY_03068-1</name>
</gene>
<dbReference type="Proteomes" id="UP000186922">
    <property type="component" value="Unassembled WGS sequence"/>
</dbReference>
<evidence type="ECO:0000313" key="3">
    <source>
        <dbReference type="Proteomes" id="UP000186922"/>
    </source>
</evidence>
<feature type="compositionally biased region" description="Basic and acidic residues" evidence="1">
    <location>
        <begin position="146"/>
        <end position="165"/>
    </location>
</feature>
<accession>A0A1D1ULT4</accession>
<comment type="caution">
    <text evidence="2">The sequence shown here is derived from an EMBL/GenBank/DDBJ whole genome shotgun (WGS) entry which is preliminary data.</text>
</comment>
<feature type="compositionally biased region" description="Basic residues" evidence="1">
    <location>
        <begin position="47"/>
        <end position="59"/>
    </location>
</feature>